<comment type="catalytic activity">
    <reaction evidence="1">
        <text>ATP + protein L-histidine = ADP + protein N-phospho-L-histidine.</text>
        <dbReference type="EC" id="2.7.13.3"/>
    </reaction>
</comment>
<dbReference type="Pfam" id="PF00512">
    <property type="entry name" value="HisKA"/>
    <property type="match status" value="1"/>
</dbReference>
<keyword evidence="6" id="KW-0808">Transferase</keyword>
<dbReference type="CDD" id="cd00082">
    <property type="entry name" value="HisKA"/>
    <property type="match status" value="1"/>
</dbReference>
<gene>
    <name evidence="6" type="ordered locus">XOO0710</name>
</gene>
<keyword evidence="4" id="KW-0472">Membrane</keyword>
<dbReference type="InterPro" id="IPR003661">
    <property type="entry name" value="HisK_dim/P_dom"/>
</dbReference>
<feature type="transmembrane region" description="Helical" evidence="4">
    <location>
        <begin position="212"/>
        <end position="230"/>
    </location>
</feature>
<feature type="transmembrane region" description="Helical" evidence="4">
    <location>
        <begin position="151"/>
        <end position="170"/>
    </location>
</feature>
<dbReference type="Proteomes" id="UP000006735">
    <property type="component" value="Chromosome"/>
</dbReference>
<evidence type="ECO:0000313" key="6">
    <source>
        <dbReference type="EMBL" id="AAW73964.1"/>
    </source>
</evidence>
<keyword evidence="6" id="KW-0418">Kinase</keyword>
<dbReference type="GO" id="GO:0000155">
    <property type="term" value="F:phosphorelay sensor kinase activity"/>
    <property type="evidence" value="ECO:0007669"/>
    <property type="project" value="InterPro"/>
</dbReference>
<evidence type="ECO:0000256" key="1">
    <source>
        <dbReference type="ARBA" id="ARBA00000085"/>
    </source>
</evidence>
<evidence type="ECO:0000259" key="5">
    <source>
        <dbReference type="Pfam" id="PF00512"/>
    </source>
</evidence>
<keyword evidence="7" id="KW-1185">Reference proteome</keyword>
<dbReference type="HOGENOM" id="CLU_658805_0_0_6"/>
<dbReference type="AlphaFoldDB" id="Q5H506"/>
<dbReference type="Gene3D" id="1.10.287.130">
    <property type="match status" value="1"/>
</dbReference>
<accession>Q5H506</accession>
<feature type="transmembrane region" description="Helical" evidence="4">
    <location>
        <begin position="260"/>
        <end position="279"/>
    </location>
</feature>
<feature type="transmembrane region" description="Helical" evidence="4">
    <location>
        <begin position="285"/>
        <end position="305"/>
    </location>
</feature>
<dbReference type="SUPFAM" id="SSF47384">
    <property type="entry name" value="Homodimeric domain of signal transducing histidine kinase"/>
    <property type="match status" value="1"/>
</dbReference>
<reference evidence="6 7" key="1">
    <citation type="journal article" date="2005" name="Nucleic Acids Res.">
        <title>The genome sequence of Xanthomonas oryzae pathovar oryzae KACC10331, the bacterial blight pathogen of rice.</title>
        <authorList>
            <person name="Lee B.M."/>
            <person name="Park Y.J."/>
            <person name="Park D.S."/>
            <person name="Kang H.W."/>
            <person name="Kim J.G."/>
            <person name="Song E.S."/>
            <person name="Park I.C."/>
            <person name="Yoon U.H."/>
            <person name="Hahn J.H."/>
            <person name="Koo B.S."/>
            <person name="Lee G.B."/>
            <person name="Kim H."/>
            <person name="Park H.S."/>
            <person name="Yoon K.O."/>
            <person name="Kim J.H."/>
            <person name="Jung C.H."/>
            <person name="Koh N.H."/>
            <person name="Seo J.S."/>
            <person name="Go S.J."/>
        </authorList>
    </citation>
    <scope>NUCLEOTIDE SEQUENCE [LARGE SCALE GENOMIC DNA]</scope>
    <source>
        <strain evidence="7">KACC10331 / KXO85</strain>
    </source>
</reference>
<feature type="transmembrane region" description="Helical" evidence="4">
    <location>
        <begin position="182"/>
        <end position="200"/>
    </location>
</feature>
<dbReference type="EMBL" id="AE013598">
    <property type="protein sequence ID" value="AAW73964.1"/>
    <property type="molecule type" value="Genomic_DNA"/>
</dbReference>
<sequence length="417" mass="45483">MGSTLHTMAGLDPMAAAAFADAFVVEIEHAIASCTLGDAGTPQAQALQQIHSLKNTISLTGVQQVLNACDQSRDAASRHALGDTLAQRFTAMAKAAGLLVKHYRRTLPSDNADPHASHSQRRKARPDPGRQAVAQRQTGAVFESFLEYRACVGRVIVQTIVTAWCLGGLYGPQPMLVTHAHHVFPTAVGLWALSVVWMLLVRRRIVPPSEWLDAMGVAMNVLFIGVQTYLAFILLMPLNAFLPCITIAIAAVARYGQRAIFPVLLTTVVLMLLTAPAGYRLSRPAYFVYAVALIIVLPLLAARIVRAMQEVALQALASRDAQNRFISTMRHQLRTPLNALINCAQLIDTEQMPAQQRELLQAVTVSACPTIRRPISSPRSRSSVQVSVASKAAWAWGCTSHWRCPMRCSASARRRLT</sequence>
<dbReference type="STRING" id="291331.XOO0710"/>
<dbReference type="EC" id="2.7.13.3" evidence="2"/>
<evidence type="ECO:0000256" key="2">
    <source>
        <dbReference type="ARBA" id="ARBA00012438"/>
    </source>
</evidence>
<keyword evidence="4" id="KW-0812">Transmembrane</keyword>
<feature type="region of interest" description="Disordered" evidence="3">
    <location>
        <begin position="107"/>
        <end position="133"/>
    </location>
</feature>
<evidence type="ECO:0000256" key="3">
    <source>
        <dbReference type="SAM" id="MobiDB-lite"/>
    </source>
</evidence>
<protein>
    <recommendedName>
        <fullName evidence="2">histidine kinase</fullName>
        <ecNumber evidence="2">2.7.13.3</ecNumber>
    </recommendedName>
</protein>
<evidence type="ECO:0000313" key="7">
    <source>
        <dbReference type="Proteomes" id="UP000006735"/>
    </source>
</evidence>
<evidence type="ECO:0000256" key="4">
    <source>
        <dbReference type="SAM" id="Phobius"/>
    </source>
</evidence>
<feature type="domain" description="Signal transduction histidine kinase dimerisation/phosphoacceptor" evidence="5">
    <location>
        <begin position="321"/>
        <end position="366"/>
    </location>
</feature>
<dbReference type="KEGG" id="xoo:XOO0710"/>
<name>Q5H506_XANOR</name>
<proteinExistence type="predicted"/>
<dbReference type="InterPro" id="IPR036097">
    <property type="entry name" value="HisK_dim/P_sf"/>
</dbReference>
<keyword evidence="4" id="KW-1133">Transmembrane helix</keyword>
<organism evidence="6 7">
    <name type="scientific">Xanthomonas oryzae pv. oryzae (strain KACC10331 / KXO85)</name>
    <dbReference type="NCBI Taxonomy" id="291331"/>
    <lineage>
        <taxon>Bacteria</taxon>
        <taxon>Pseudomonadati</taxon>
        <taxon>Pseudomonadota</taxon>
        <taxon>Gammaproteobacteria</taxon>
        <taxon>Lysobacterales</taxon>
        <taxon>Lysobacteraceae</taxon>
        <taxon>Xanthomonas</taxon>
    </lineage>
</organism>